<name>A0ABX0TXZ0_9SPHN</name>
<evidence type="ECO:0000313" key="1">
    <source>
        <dbReference type="EMBL" id="NIJ09342.1"/>
    </source>
</evidence>
<keyword evidence="2" id="KW-1185">Reference proteome</keyword>
<comment type="caution">
    <text evidence="1">The sequence shown here is derived from an EMBL/GenBank/DDBJ whole genome shotgun (WGS) entry which is preliminary data.</text>
</comment>
<sequence length="63" mass="6494">MRQIGGENSTLYSLTAAELAAFDAGVAAGQLLPPASVHPEGPTGALVRFASLDEVALVRLYLP</sequence>
<dbReference type="RefSeq" id="WP_167074882.1">
    <property type="nucleotide sequence ID" value="NZ_JAAOZC010000010.1"/>
</dbReference>
<dbReference type="Proteomes" id="UP000727456">
    <property type="component" value="Unassembled WGS sequence"/>
</dbReference>
<proteinExistence type="predicted"/>
<gene>
    <name evidence="1" type="ORF">FHS31_002974</name>
</gene>
<reference evidence="1 2" key="1">
    <citation type="submission" date="2020-03" db="EMBL/GenBank/DDBJ databases">
        <title>Genomic Encyclopedia of Type Strains, Phase III (KMG-III): the genomes of soil and plant-associated and newly described type strains.</title>
        <authorList>
            <person name="Whitman W."/>
        </authorList>
    </citation>
    <scope>NUCLEOTIDE SEQUENCE [LARGE SCALE GENOMIC DNA]</scope>
    <source>
        <strain evidence="1 2">CECT 8804</strain>
    </source>
</reference>
<evidence type="ECO:0000313" key="2">
    <source>
        <dbReference type="Proteomes" id="UP000727456"/>
    </source>
</evidence>
<dbReference type="EMBL" id="JAAOZC010000010">
    <property type="protein sequence ID" value="NIJ09342.1"/>
    <property type="molecule type" value="Genomic_DNA"/>
</dbReference>
<organism evidence="1 2">
    <name type="scientific">Sphingomonas vulcanisoli</name>
    <dbReference type="NCBI Taxonomy" id="1658060"/>
    <lineage>
        <taxon>Bacteria</taxon>
        <taxon>Pseudomonadati</taxon>
        <taxon>Pseudomonadota</taxon>
        <taxon>Alphaproteobacteria</taxon>
        <taxon>Sphingomonadales</taxon>
        <taxon>Sphingomonadaceae</taxon>
        <taxon>Sphingomonas</taxon>
    </lineage>
</organism>
<protein>
    <submittedName>
        <fullName evidence="1">Uncharacterized protein</fullName>
    </submittedName>
</protein>
<accession>A0ABX0TXZ0</accession>